<accession>A0A2V5I6H3</accession>
<dbReference type="Proteomes" id="UP000248817">
    <property type="component" value="Unassembled WGS sequence"/>
</dbReference>
<gene>
    <name evidence="3" type="ORF">BP00DRAFT_427282</name>
</gene>
<feature type="chain" id="PRO_5016090950" evidence="2">
    <location>
        <begin position="20"/>
        <end position="319"/>
    </location>
</feature>
<feature type="signal peptide" evidence="2">
    <location>
        <begin position="1"/>
        <end position="19"/>
    </location>
</feature>
<protein>
    <submittedName>
        <fullName evidence="3">Uncharacterized protein</fullName>
    </submittedName>
</protein>
<dbReference type="AlphaFoldDB" id="A0A2V5I6H3"/>
<evidence type="ECO:0000313" key="3">
    <source>
        <dbReference type="EMBL" id="PYI29663.1"/>
    </source>
</evidence>
<dbReference type="EMBL" id="KZ825528">
    <property type="protein sequence ID" value="PYI29663.1"/>
    <property type="molecule type" value="Genomic_DNA"/>
</dbReference>
<reference evidence="3 4" key="1">
    <citation type="submission" date="2018-02" db="EMBL/GenBank/DDBJ databases">
        <title>The genomes of Aspergillus section Nigri reveals drivers in fungal speciation.</title>
        <authorList>
            <consortium name="DOE Joint Genome Institute"/>
            <person name="Vesth T.C."/>
            <person name="Nybo J."/>
            <person name="Theobald S."/>
            <person name="Brandl J."/>
            <person name="Frisvad J.C."/>
            <person name="Nielsen K.F."/>
            <person name="Lyhne E.K."/>
            <person name="Kogle M.E."/>
            <person name="Kuo A."/>
            <person name="Riley R."/>
            <person name="Clum A."/>
            <person name="Nolan M."/>
            <person name="Lipzen A."/>
            <person name="Salamov A."/>
            <person name="Henrissat B."/>
            <person name="Wiebenga A."/>
            <person name="De vries R.P."/>
            <person name="Grigoriev I.V."/>
            <person name="Mortensen U.H."/>
            <person name="Andersen M.R."/>
            <person name="Baker S.E."/>
        </authorList>
    </citation>
    <scope>NUCLEOTIDE SEQUENCE [LARGE SCALE GENOMIC DNA]</scope>
    <source>
        <strain evidence="3 4">CBS 114.80</strain>
    </source>
</reference>
<proteinExistence type="predicted"/>
<evidence type="ECO:0000256" key="2">
    <source>
        <dbReference type="SAM" id="SignalP"/>
    </source>
</evidence>
<feature type="region of interest" description="Disordered" evidence="1">
    <location>
        <begin position="144"/>
        <end position="188"/>
    </location>
</feature>
<feature type="compositionally biased region" description="Low complexity" evidence="1">
    <location>
        <begin position="149"/>
        <end position="161"/>
    </location>
</feature>
<name>A0A2V5I6H3_9EURO</name>
<sequence>MPPRTRLLYLYLLPPAALLTLTYTTHRTLTDLEHKYPAIPASQGSTAALTTPTDPSTQRCAEIDIYQARVPVRALLRAEAAITGTTVPENLPTDKRPEVSPATLQKAWAHLFLTSPILQTEAKLLGLCTQGTFHPGDVGLSAGGFAPVAADPDTTANNNNTDHPESRGQDQGQGQGQAQGQAQAQPQHKRHLINGGFTVERPPEHPGGLLASWRVPDGARRVFEALAHWGYPCRLMSGGRHEWGVSEVYLVDSEGQREGPGPGPGEWVVDVRFGSAHDYEIVAAEGERQKVVPRWVGRLHRGYARVLVEDAVRRLGEYD</sequence>
<keyword evidence="4" id="KW-1185">Reference proteome</keyword>
<keyword evidence="2" id="KW-0732">Signal</keyword>
<organism evidence="3 4">
    <name type="scientific">Aspergillus indologenus CBS 114.80</name>
    <dbReference type="NCBI Taxonomy" id="1450541"/>
    <lineage>
        <taxon>Eukaryota</taxon>
        <taxon>Fungi</taxon>
        <taxon>Dikarya</taxon>
        <taxon>Ascomycota</taxon>
        <taxon>Pezizomycotina</taxon>
        <taxon>Eurotiomycetes</taxon>
        <taxon>Eurotiomycetidae</taxon>
        <taxon>Eurotiales</taxon>
        <taxon>Aspergillaceae</taxon>
        <taxon>Aspergillus</taxon>
        <taxon>Aspergillus subgen. Circumdati</taxon>
    </lineage>
</organism>
<evidence type="ECO:0000313" key="4">
    <source>
        <dbReference type="Proteomes" id="UP000248817"/>
    </source>
</evidence>
<evidence type="ECO:0000256" key="1">
    <source>
        <dbReference type="SAM" id="MobiDB-lite"/>
    </source>
</evidence>